<dbReference type="InterPro" id="IPR023798">
    <property type="entry name" value="Ribosomal_uS7_dom"/>
</dbReference>
<organism evidence="5 6">
    <name type="scientific">Ramazzottius varieornatus</name>
    <name type="common">Water bear</name>
    <name type="synonym">Tardigrade</name>
    <dbReference type="NCBI Taxonomy" id="947166"/>
    <lineage>
        <taxon>Eukaryota</taxon>
        <taxon>Metazoa</taxon>
        <taxon>Ecdysozoa</taxon>
        <taxon>Tardigrada</taxon>
        <taxon>Eutardigrada</taxon>
        <taxon>Parachela</taxon>
        <taxon>Hypsibioidea</taxon>
        <taxon>Ramazzottiidae</taxon>
        <taxon>Ramazzottius</taxon>
    </lineage>
</organism>
<reference evidence="5 6" key="1">
    <citation type="journal article" date="2016" name="Nat. Commun.">
        <title>Extremotolerant tardigrade genome and improved radiotolerance of human cultured cells by tardigrade-unique protein.</title>
        <authorList>
            <person name="Hashimoto T."/>
            <person name="Horikawa D.D."/>
            <person name="Saito Y."/>
            <person name="Kuwahara H."/>
            <person name="Kozuka-Hata H."/>
            <person name="Shin-I T."/>
            <person name="Minakuchi Y."/>
            <person name="Ohishi K."/>
            <person name="Motoyama A."/>
            <person name="Aizu T."/>
            <person name="Enomoto A."/>
            <person name="Kondo K."/>
            <person name="Tanaka S."/>
            <person name="Hara Y."/>
            <person name="Koshikawa S."/>
            <person name="Sagara H."/>
            <person name="Miura T."/>
            <person name="Yokobori S."/>
            <person name="Miyagawa K."/>
            <person name="Suzuki Y."/>
            <person name="Kubo T."/>
            <person name="Oyama M."/>
            <person name="Kohara Y."/>
            <person name="Fujiyama A."/>
            <person name="Arakawa K."/>
            <person name="Katayama T."/>
            <person name="Toyoda A."/>
            <person name="Kunieda T."/>
        </authorList>
    </citation>
    <scope>NUCLEOTIDE SEQUENCE [LARGE SCALE GENOMIC DNA]</scope>
    <source>
        <strain evidence="5 6">YOKOZUNA-1</strain>
    </source>
</reference>
<dbReference type="PANTHER" id="PTHR11205">
    <property type="entry name" value="RIBOSOMAL PROTEIN S7"/>
    <property type="match status" value="1"/>
</dbReference>
<dbReference type="AlphaFoldDB" id="A0A1D1V4D2"/>
<keyword evidence="3" id="KW-0687">Ribonucleoprotein</keyword>
<name>A0A1D1V4D2_RAMVA</name>
<dbReference type="EMBL" id="BDGG01000003">
    <property type="protein sequence ID" value="GAU96624.1"/>
    <property type="molecule type" value="Genomic_DNA"/>
</dbReference>
<dbReference type="InterPro" id="IPR000235">
    <property type="entry name" value="Ribosomal_uS7"/>
</dbReference>
<comment type="similarity">
    <text evidence="1">Belongs to the universal ribosomal protein uS7 family.</text>
</comment>
<evidence type="ECO:0000313" key="5">
    <source>
        <dbReference type="EMBL" id="GAU96624.1"/>
    </source>
</evidence>
<dbReference type="STRING" id="947166.A0A1D1V4D2"/>
<comment type="caution">
    <text evidence="5">The sequence shown here is derived from an EMBL/GenBank/DDBJ whole genome shotgun (WGS) entry which is preliminary data.</text>
</comment>
<proteinExistence type="inferred from homology"/>
<dbReference type="Pfam" id="PF00177">
    <property type="entry name" value="Ribosomal_S7"/>
    <property type="match status" value="1"/>
</dbReference>
<evidence type="ECO:0000259" key="4">
    <source>
        <dbReference type="Pfam" id="PF00177"/>
    </source>
</evidence>
<accession>A0A1D1V4D2</accession>
<evidence type="ECO:0000256" key="1">
    <source>
        <dbReference type="ARBA" id="ARBA00007151"/>
    </source>
</evidence>
<evidence type="ECO:0000256" key="3">
    <source>
        <dbReference type="ARBA" id="ARBA00023274"/>
    </source>
</evidence>
<sequence length="256" mass="29648">MSFPTASIVTSRGLCLASLICSSSGNSLLLSDAFCQHRTAFIRNISRLRTRTPKKVYWFKRMAPPVFDATEIQRKLEETPEARFMKVGPARIHESSSAFYDPLLNKFTNMIMFKGQKELAEENMRLAFENIKKIQMEKYHATTDVTAKMRVELNPLKIFHQAVENCKPVLALTPIKRGGVTYQVPVSVRDKTAEWTAMKWLILAGREHEHQIHFRETIAKELIAAFQNEGRVIKRKYDLHKQCEANKAYAHYRWSR</sequence>
<dbReference type="Proteomes" id="UP000186922">
    <property type="component" value="Unassembled WGS sequence"/>
</dbReference>
<dbReference type="GO" id="GO:0005840">
    <property type="term" value="C:ribosome"/>
    <property type="evidence" value="ECO:0007669"/>
    <property type="project" value="UniProtKB-KW"/>
</dbReference>
<dbReference type="SUPFAM" id="SSF47973">
    <property type="entry name" value="Ribosomal protein S7"/>
    <property type="match status" value="1"/>
</dbReference>
<dbReference type="GO" id="GO:1990904">
    <property type="term" value="C:ribonucleoprotein complex"/>
    <property type="evidence" value="ECO:0007669"/>
    <property type="project" value="UniProtKB-KW"/>
</dbReference>
<dbReference type="GO" id="GO:0006412">
    <property type="term" value="P:translation"/>
    <property type="evidence" value="ECO:0007669"/>
    <property type="project" value="InterPro"/>
</dbReference>
<dbReference type="OrthoDB" id="9972728at2759"/>
<dbReference type="CDD" id="cd14870">
    <property type="entry name" value="uS7_Mitochondria_Mammalian"/>
    <property type="match status" value="1"/>
</dbReference>
<feature type="domain" description="Small ribosomal subunit protein uS7" evidence="4">
    <location>
        <begin position="95"/>
        <end position="247"/>
    </location>
</feature>
<dbReference type="Gene3D" id="1.10.455.10">
    <property type="entry name" value="Ribosomal protein S7 domain"/>
    <property type="match status" value="1"/>
</dbReference>
<keyword evidence="6" id="KW-1185">Reference proteome</keyword>
<dbReference type="InterPro" id="IPR036823">
    <property type="entry name" value="Ribosomal_uS7_dom_sf"/>
</dbReference>
<protein>
    <recommendedName>
        <fullName evidence="4">Small ribosomal subunit protein uS7 domain-containing protein</fullName>
    </recommendedName>
</protein>
<evidence type="ECO:0000256" key="2">
    <source>
        <dbReference type="ARBA" id="ARBA00022980"/>
    </source>
</evidence>
<gene>
    <name evidence="5" type="primary">RvY_08047-1</name>
    <name evidence="5" type="synonym">RvY_08047.1</name>
    <name evidence="5" type="ORF">RvY_08047</name>
</gene>
<evidence type="ECO:0000313" key="6">
    <source>
        <dbReference type="Proteomes" id="UP000186922"/>
    </source>
</evidence>
<keyword evidence="2" id="KW-0689">Ribosomal protein</keyword>